<dbReference type="GO" id="GO:0006629">
    <property type="term" value="P:lipid metabolic process"/>
    <property type="evidence" value="ECO:0007669"/>
    <property type="project" value="UniProtKB-ARBA"/>
</dbReference>
<dbReference type="GO" id="GO:0016705">
    <property type="term" value="F:oxidoreductase activity, acting on paired donors, with incorporation or reduction of molecular oxygen"/>
    <property type="evidence" value="ECO:0007669"/>
    <property type="project" value="InterPro"/>
</dbReference>
<dbReference type="OrthoDB" id="1470350at2759"/>
<keyword evidence="3 6" id="KW-0560">Oxidoreductase</keyword>
<comment type="similarity">
    <text evidence="1 6">Belongs to the cytochrome P450 family.</text>
</comment>
<dbReference type="SUPFAM" id="SSF48264">
    <property type="entry name" value="Cytochrome P450"/>
    <property type="match status" value="1"/>
</dbReference>
<dbReference type="PRINTS" id="PR00385">
    <property type="entry name" value="P450"/>
</dbReference>
<protein>
    <submittedName>
        <fullName evidence="8">Unnamed protein product</fullName>
    </submittedName>
</protein>
<evidence type="ECO:0000256" key="5">
    <source>
        <dbReference type="PIRSR" id="PIRSR602401-1"/>
    </source>
</evidence>
<keyword evidence="6" id="KW-0503">Monooxygenase</keyword>
<dbReference type="PROSITE" id="PS00086">
    <property type="entry name" value="CYTOCHROME_P450"/>
    <property type="match status" value="1"/>
</dbReference>
<organism evidence="8 9">
    <name type="scientific">Phytophthora fragariaefolia</name>
    <dbReference type="NCBI Taxonomy" id="1490495"/>
    <lineage>
        <taxon>Eukaryota</taxon>
        <taxon>Sar</taxon>
        <taxon>Stramenopiles</taxon>
        <taxon>Oomycota</taxon>
        <taxon>Peronosporomycetes</taxon>
        <taxon>Peronosporales</taxon>
        <taxon>Peronosporaceae</taxon>
        <taxon>Phytophthora</taxon>
    </lineage>
</organism>
<keyword evidence="4 5" id="KW-0408">Iron</keyword>
<evidence type="ECO:0000256" key="2">
    <source>
        <dbReference type="ARBA" id="ARBA00022723"/>
    </source>
</evidence>
<keyword evidence="9" id="KW-1185">Reference proteome</keyword>
<dbReference type="InterPro" id="IPR002401">
    <property type="entry name" value="Cyt_P450_E_grp-I"/>
</dbReference>
<dbReference type="GO" id="GO:0004497">
    <property type="term" value="F:monooxygenase activity"/>
    <property type="evidence" value="ECO:0007669"/>
    <property type="project" value="UniProtKB-KW"/>
</dbReference>
<feature type="binding site" description="axial binding residue" evidence="5">
    <location>
        <position position="472"/>
    </location>
    <ligand>
        <name>heme</name>
        <dbReference type="ChEBI" id="CHEBI:30413"/>
    </ligand>
    <ligandPart>
        <name>Fe</name>
        <dbReference type="ChEBI" id="CHEBI:18248"/>
    </ligandPart>
</feature>
<comment type="caution">
    <text evidence="8">The sequence shown here is derived from an EMBL/GenBank/DDBJ whole genome shotgun (WGS) entry which is preliminary data.</text>
</comment>
<reference evidence="8" key="1">
    <citation type="submission" date="2023-04" db="EMBL/GenBank/DDBJ databases">
        <title>Phytophthora fragariaefolia NBRC 109709.</title>
        <authorList>
            <person name="Ichikawa N."/>
            <person name="Sato H."/>
            <person name="Tonouchi N."/>
        </authorList>
    </citation>
    <scope>NUCLEOTIDE SEQUENCE</scope>
    <source>
        <strain evidence="8">NBRC 109709</strain>
    </source>
</reference>
<dbReference type="PRINTS" id="PR00463">
    <property type="entry name" value="EP450I"/>
</dbReference>
<dbReference type="GO" id="GO:0020037">
    <property type="term" value="F:heme binding"/>
    <property type="evidence" value="ECO:0007669"/>
    <property type="project" value="InterPro"/>
</dbReference>
<evidence type="ECO:0000256" key="4">
    <source>
        <dbReference type="ARBA" id="ARBA00023004"/>
    </source>
</evidence>
<dbReference type="CDD" id="cd11064">
    <property type="entry name" value="CYP86A"/>
    <property type="match status" value="1"/>
</dbReference>
<sequence length="524" mass="59167">MSSVDKTTVALYAASCSIALWVGYKLLFPVPKRAGRHRDSLPFLGETWAAIKHANCYYDWESEWTEQMEGRPWLFDVLGRPSEFVVGRPELIEDVLVTHADSFGKGEFVREMLSDLVGDGIFAVDGHKWMRQRKTASNLFSMRELRESMAAVVQENVLTLNKIFQHAMEEDQSLDIFQVFTRFTFEVISEIAFGVKLGGLATESEHPVETAFNFAQQRIFERFLEPTWWWKLQRWLDVGGERELKKHVQIIDDTCYNIISRSMADWQVKSNVEENGGSSTDTEKLQQKRNVISLFLDGVSSNDANAEEQLDPKYLRDIVLSFMIAGRDSTAAALSWFFYTLTQHPEVEAKIRQEIQSKLPQLINGTISSPSMTQVNELVYLEAVLKEALRLYPATPSNIREALQDVVLCDGTVVKAGEAVSWSSYSMGRMPHVWGPDAKEFNPERWLDQATGKLVAVSPLKYTLFNAGPRACLGAKLAMMELKITAASVLSKYHLTIIPGQSITYRLGLALAMKNGFKVNVGNH</sequence>
<proteinExistence type="inferred from homology"/>
<comment type="cofactor">
    <cofactor evidence="5">
        <name>heme</name>
        <dbReference type="ChEBI" id="CHEBI:30413"/>
    </cofactor>
</comment>
<evidence type="ECO:0000313" key="8">
    <source>
        <dbReference type="EMBL" id="GMG16772.1"/>
    </source>
</evidence>
<evidence type="ECO:0000256" key="3">
    <source>
        <dbReference type="ARBA" id="ARBA00023002"/>
    </source>
</evidence>
<dbReference type="GO" id="GO:0005506">
    <property type="term" value="F:iron ion binding"/>
    <property type="evidence" value="ECO:0007669"/>
    <property type="project" value="InterPro"/>
</dbReference>
<evidence type="ECO:0000256" key="1">
    <source>
        <dbReference type="ARBA" id="ARBA00010617"/>
    </source>
</evidence>
<keyword evidence="7" id="KW-0812">Transmembrane</keyword>
<keyword evidence="2 5" id="KW-0479">Metal-binding</keyword>
<feature type="transmembrane region" description="Helical" evidence="7">
    <location>
        <begin position="12"/>
        <end position="28"/>
    </location>
</feature>
<dbReference type="PANTHER" id="PTHR24296">
    <property type="entry name" value="CYTOCHROME P450"/>
    <property type="match status" value="1"/>
</dbReference>
<gene>
    <name evidence="8" type="ORF">Pfra01_002988800</name>
</gene>
<keyword evidence="5 6" id="KW-0349">Heme</keyword>
<accession>A0A9W7DCH3</accession>
<dbReference type="Proteomes" id="UP001165121">
    <property type="component" value="Unassembled WGS sequence"/>
</dbReference>
<evidence type="ECO:0000313" key="9">
    <source>
        <dbReference type="Proteomes" id="UP001165121"/>
    </source>
</evidence>
<dbReference type="EMBL" id="BSXT01018955">
    <property type="protein sequence ID" value="GMG16772.1"/>
    <property type="molecule type" value="Genomic_DNA"/>
</dbReference>
<dbReference type="Gene3D" id="1.10.630.10">
    <property type="entry name" value="Cytochrome P450"/>
    <property type="match status" value="1"/>
</dbReference>
<dbReference type="InterPro" id="IPR036396">
    <property type="entry name" value="Cyt_P450_sf"/>
</dbReference>
<dbReference type="InterPro" id="IPR001128">
    <property type="entry name" value="Cyt_P450"/>
</dbReference>
<dbReference type="AlphaFoldDB" id="A0A9W7DCH3"/>
<dbReference type="InterPro" id="IPR017972">
    <property type="entry name" value="Cyt_P450_CS"/>
</dbReference>
<keyword evidence="7" id="KW-1133">Transmembrane helix</keyword>
<evidence type="ECO:0000256" key="7">
    <source>
        <dbReference type="SAM" id="Phobius"/>
    </source>
</evidence>
<name>A0A9W7DCH3_9STRA</name>
<keyword evidence="7" id="KW-0472">Membrane</keyword>
<evidence type="ECO:0000256" key="6">
    <source>
        <dbReference type="RuleBase" id="RU000461"/>
    </source>
</evidence>
<dbReference type="Pfam" id="PF00067">
    <property type="entry name" value="p450"/>
    <property type="match status" value="1"/>
</dbReference>